<organism evidence="1 2">
    <name type="scientific">Loigolactobacillus jiayinensis</name>
    <dbReference type="NCBI Taxonomy" id="2486016"/>
    <lineage>
        <taxon>Bacteria</taxon>
        <taxon>Bacillati</taxon>
        <taxon>Bacillota</taxon>
        <taxon>Bacilli</taxon>
        <taxon>Lactobacillales</taxon>
        <taxon>Lactobacillaceae</taxon>
        <taxon>Loigolactobacillus</taxon>
    </lineage>
</organism>
<accession>A0ABW1REU4</accession>
<reference evidence="2" key="1">
    <citation type="journal article" date="2019" name="Int. J. Syst. Evol. Microbiol.">
        <title>The Global Catalogue of Microorganisms (GCM) 10K type strain sequencing project: providing services to taxonomists for standard genome sequencing and annotation.</title>
        <authorList>
            <consortium name="The Broad Institute Genomics Platform"/>
            <consortium name="The Broad Institute Genome Sequencing Center for Infectious Disease"/>
            <person name="Wu L."/>
            <person name="Ma J."/>
        </authorList>
    </citation>
    <scope>NUCLEOTIDE SEQUENCE [LARGE SCALE GENOMIC DNA]</scope>
    <source>
        <strain evidence="2">CCM 8904</strain>
    </source>
</reference>
<name>A0ABW1REU4_9LACO</name>
<sequence>MDTVKFYFWRDQKDNYCKQLTTVIQMYYKTKIDQSRLAVPASDANLVNIEVTMHLYTHILLLAQQWQQQVQDFLTYNLAQQKLTPAQFDYRTSMRLFGVLLTNDMAQAMNVVEMQQLYYLAEVIKSGSSTAAQQLREIRPDYFCQVVDPLDLASNTLHHLDIFTSLYENQAELQISELDLLDFDRLTQQFWQRMPETLTVERDTLVMLLK</sequence>
<protein>
    <submittedName>
        <fullName evidence="1">Uncharacterized protein</fullName>
    </submittedName>
</protein>
<proteinExistence type="predicted"/>
<dbReference type="EMBL" id="JBHSSL010000083">
    <property type="protein sequence ID" value="MFC6171002.1"/>
    <property type="molecule type" value="Genomic_DNA"/>
</dbReference>
<dbReference type="RefSeq" id="WP_125554296.1">
    <property type="nucleotide sequence ID" value="NZ_JBHSSL010000083.1"/>
</dbReference>
<dbReference type="Proteomes" id="UP001596289">
    <property type="component" value="Unassembled WGS sequence"/>
</dbReference>
<gene>
    <name evidence="1" type="ORF">ACFQGP_10545</name>
</gene>
<keyword evidence="2" id="KW-1185">Reference proteome</keyword>
<evidence type="ECO:0000313" key="2">
    <source>
        <dbReference type="Proteomes" id="UP001596289"/>
    </source>
</evidence>
<evidence type="ECO:0000313" key="1">
    <source>
        <dbReference type="EMBL" id="MFC6171002.1"/>
    </source>
</evidence>
<comment type="caution">
    <text evidence="1">The sequence shown here is derived from an EMBL/GenBank/DDBJ whole genome shotgun (WGS) entry which is preliminary data.</text>
</comment>